<protein>
    <submittedName>
        <fullName evidence="1">Uncharacterized protein</fullName>
    </submittedName>
</protein>
<name>A0ACD3BAR6_9AGAR</name>
<reference evidence="1 2" key="1">
    <citation type="journal article" date="2019" name="Nat. Ecol. Evol.">
        <title>Megaphylogeny resolves global patterns of mushroom evolution.</title>
        <authorList>
            <person name="Varga T."/>
            <person name="Krizsan K."/>
            <person name="Foldi C."/>
            <person name="Dima B."/>
            <person name="Sanchez-Garcia M."/>
            <person name="Sanchez-Ramirez S."/>
            <person name="Szollosi G.J."/>
            <person name="Szarkandi J.G."/>
            <person name="Papp V."/>
            <person name="Albert L."/>
            <person name="Andreopoulos W."/>
            <person name="Angelini C."/>
            <person name="Antonin V."/>
            <person name="Barry K.W."/>
            <person name="Bougher N.L."/>
            <person name="Buchanan P."/>
            <person name="Buyck B."/>
            <person name="Bense V."/>
            <person name="Catcheside P."/>
            <person name="Chovatia M."/>
            <person name="Cooper J."/>
            <person name="Damon W."/>
            <person name="Desjardin D."/>
            <person name="Finy P."/>
            <person name="Geml J."/>
            <person name="Haridas S."/>
            <person name="Hughes K."/>
            <person name="Justo A."/>
            <person name="Karasinski D."/>
            <person name="Kautmanova I."/>
            <person name="Kiss B."/>
            <person name="Kocsube S."/>
            <person name="Kotiranta H."/>
            <person name="LaButti K.M."/>
            <person name="Lechner B.E."/>
            <person name="Liimatainen K."/>
            <person name="Lipzen A."/>
            <person name="Lukacs Z."/>
            <person name="Mihaltcheva S."/>
            <person name="Morgado L.N."/>
            <person name="Niskanen T."/>
            <person name="Noordeloos M.E."/>
            <person name="Ohm R.A."/>
            <person name="Ortiz-Santana B."/>
            <person name="Ovrebo C."/>
            <person name="Racz N."/>
            <person name="Riley R."/>
            <person name="Savchenko A."/>
            <person name="Shiryaev A."/>
            <person name="Soop K."/>
            <person name="Spirin V."/>
            <person name="Szebenyi C."/>
            <person name="Tomsovsky M."/>
            <person name="Tulloss R.E."/>
            <person name="Uehling J."/>
            <person name="Grigoriev I.V."/>
            <person name="Vagvolgyi C."/>
            <person name="Papp T."/>
            <person name="Martin F.M."/>
            <person name="Miettinen O."/>
            <person name="Hibbett D.S."/>
            <person name="Nagy L.G."/>
        </authorList>
    </citation>
    <scope>NUCLEOTIDE SEQUENCE [LARGE SCALE GENOMIC DNA]</scope>
    <source>
        <strain evidence="1 2">NL-1719</strain>
    </source>
</reference>
<gene>
    <name evidence="1" type="ORF">BDN72DRAFT_893323</name>
</gene>
<keyword evidence="2" id="KW-1185">Reference proteome</keyword>
<organism evidence="1 2">
    <name type="scientific">Pluteus cervinus</name>
    <dbReference type="NCBI Taxonomy" id="181527"/>
    <lineage>
        <taxon>Eukaryota</taxon>
        <taxon>Fungi</taxon>
        <taxon>Dikarya</taxon>
        <taxon>Basidiomycota</taxon>
        <taxon>Agaricomycotina</taxon>
        <taxon>Agaricomycetes</taxon>
        <taxon>Agaricomycetidae</taxon>
        <taxon>Agaricales</taxon>
        <taxon>Pluteineae</taxon>
        <taxon>Pluteaceae</taxon>
        <taxon>Pluteus</taxon>
    </lineage>
</organism>
<accession>A0ACD3BAR6</accession>
<dbReference type="Proteomes" id="UP000308600">
    <property type="component" value="Unassembled WGS sequence"/>
</dbReference>
<dbReference type="EMBL" id="ML208270">
    <property type="protein sequence ID" value="TFK74092.1"/>
    <property type="molecule type" value="Genomic_DNA"/>
</dbReference>
<evidence type="ECO:0000313" key="2">
    <source>
        <dbReference type="Proteomes" id="UP000308600"/>
    </source>
</evidence>
<proteinExistence type="predicted"/>
<evidence type="ECO:0000313" key="1">
    <source>
        <dbReference type="EMBL" id="TFK74092.1"/>
    </source>
</evidence>
<sequence length="726" mass="76187">MTSTTLAQRLNDLAAANDQGLLSDDEYRLLRQNLFERYSTAVIVPVEAPLVPIAKPSPHKPPPTRKSTLTSSKSAIISPSSSTHIGTPTPSLHSSSTSNSRSKPTVVTVTNLLRRATGRKVSASASTSSLSTSRNSSVQSHFQNALTPNRGNPSARDHSPLDSIGSSYSSSLSTPNVGAGSRPGTPSKRSVLPRLLHRKASELGFARSSSPGIKDQSIHQPSSRSTTHDHHTTSISPTSSNNAQRHHQNLSSLSSPARLSVRRPGLPTNDSFSSTSPTTISASSSFNASRTALLSTSPPNLTTLSNIQHPLASKSDLGSLTSLTSPISSTSLSIIEAPDTSSTTIRQILIAAEADLGRVLEEFTSLELNVLQKLAQARARRLPAPTPKNANVLIEGREWRDHSPAQLTIPAVGGPGSNLGTSVSSSRQSTAGVPKPGQKQKPKSLASVHLSGTKSAKDTEARTSTGRASTTSGSGSIDDIAPSSPSAESSARTSVSLGQAQSHSQLHLSPSPSSPRSPSLSTPSTAQGSSGFPISTPSTLSPAQSQFHGQPPTSATTKSSSSLSTASQDPSSLSLRRKGSISSVSSYGPSVYGAKLSKSTSHLPLSVVAERESIAKGSTPSLNLCTCPGAGPSLSNTGRLKLSNSSGALASPSTCPLHIPEIPSEMVMLFSGLGLSEEQGLGIWLDHEVVAVRRRKEEVRRRYDERMEYLRVKMKGAELREKLMRK</sequence>